<organism evidence="2 3">
    <name type="scientific">Hanseniaspora valbyensis NRRL Y-1626</name>
    <dbReference type="NCBI Taxonomy" id="766949"/>
    <lineage>
        <taxon>Eukaryota</taxon>
        <taxon>Fungi</taxon>
        <taxon>Dikarya</taxon>
        <taxon>Ascomycota</taxon>
        <taxon>Saccharomycotina</taxon>
        <taxon>Saccharomycetes</taxon>
        <taxon>Saccharomycodales</taxon>
        <taxon>Saccharomycodaceae</taxon>
        <taxon>Hanseniaspora</taxon>
    </lineage>
</organism>
<dbReference type="EMBL" id="LXPE01000015">
    <property type="protein sequence ID" value="OBA26642.1"/>
    <property type="molecule type" value="Genomic_DNA"/>
</dbReference>
<proteinExistence type="predicted"/>
<feature type="region of interest" description="Disordered" evidence="1">
    <location>
        <begin position="87"/>
        <end position="130"/>
    </location>
</feature>
<dbReference type="AlphaFoldDB" id="A0A1B7TD14"/>
<accession>A0A1B7TD14</accession>
<feature type="compositionally biased region" description="Polar residues" evidence="1">
    <location>
        <begin position="111"/>
        <end position="130"/>
    </location>
</feature>
<dbReference type="OrthoDB" id="4081967at2759"/>
<gene>
    <name evidence="2" type="ORF">HANVADRAFT_32672</name>
</gene>
<evidence type="ECO:0000256" key="1">
    <source>
        <dbReference type="SAM" id="MobiDB-lite"/>
    </source>
</evidence>
<dbReference type="InterPro" id="IPR035189">
    <property type="entry name" value="Std1/Mth1"/>
</dbReference>
<feature type="region of interest" description="Disordered" evidence="1">
    <location>
        <begin position="16"/>
        <end position="40"/>
    </location>
</feature>
<keyword evidence="3" id="KW-1185">Reference proteome</keyword>
<dbReference type="Proteomes" id="UP000092321">
    <property type="component" value="Unassembled WGS sequence"/>
</dbReference>
<feature type="compositionally biased region" description="Polar residues" evidence="1">
    <location>
        <begin position="25"/>
        <end position="40"/>
    </location>
</feature>
<protein>
    <recommendedName>
        <fullName evidence="4">Protein MTH1</fullName>
    </recommendedName>
</protein>
<evidence type="ECO:0000313" key="3">
    <source>
        <dbReference type="Proteomes" id="UP000092321"/>
    </source>
</evidence>
<dbReference type="Pfam" id="PF17235">
    <property type="entry name" value="STD1"/>
    <property type="match status" value="1"/>
</dbReference>
<sequence length="439" mass="50315">MQSTWPEVVTVNSNNKDVISEKSNSETLSSTATSNSGNINPLIQRRQSTHSSTCPTLPSINTKSKDFINAPEEYNIRARNEIKEKLFSNNNETADKVNLFKPRTNSEEQRSSNGSFRSATSNGHSLKNGKFVQTSNNSVISHRISEISSLNSYGSSLNSGTTQPGNGNPYFIQANKKNKNDLYSNNINHLSIYLKDALPTNFNDYYFPENLVDKSQLLPNGRPKFSHRPGLVDWNLNDLRSLLIVDQLRNEWYGKIPTIFPEEIITTNSKNGVRSKQSISFNIVVLPLNSDDNAIINTLANSDLYIEHNLDPHFKMMTAKYIVQNARKKYSSLHGPNSVHFNMLLSKPEWRNIIDNYLLNIGVEAQCRLEFKIKCKEYKRWKQEQQLQMLQQQQQNNHNSDPRQNNSVIITKEEKALLWQQIQKDVYNRVGLDWQPDTF</sequence>
<reference evidence="3" key="1">
    <citation type="journal article" date="2016" name="Proc. Natl. Acad. Sci. U.S.A.">
        <title>Comparative genomics of biotechnologically important yeasts.</title>
        <authorList>
            <person name="Riley R."/>
            <person name="Haridas S."/>
            <person name="Wolfe K.H."/>
            <person name="Lopes M.R."/>
            <person name="Hittinger C.T."/>
            <person name="Goeker M."/>
            <person name="Salamov A.A."/>
            <person name="Wisecaver J.H."/>
            <person name="Long T.M."/>
            <person name="Calvey C.H."/>
            <person name="Aerts A.L."/>
            <person name="Barry K.W."/>
            <person name="Choi C."/>
            <person name="Clum A."/>
            <person name="Coughlan A.Y."/>
            <person name="Deshpande S."/>
            <person name="Douglass A.P."/>
            <person name="Hanson S.J."/>
            <person name="Klenk H.-P."/>
            <person name="LaButti K.M."/>
            <person name="Lapidus A."/>
            <person name="Lindquist E.A."/>
            <person name="Lipzen A.M."/>
            <person name="Meier-Kolthoff J.P."/>
            <person name="Ohm R.A."/>
            <person name="Otillar R.P."/>
            <person name="Pangilinan J.L."/>
            <person name="Peng Y."/>
            <person name="Rokas A."/>
            <person name="Rosa C.A."/>
            <person name="Scheuner C."/>
            <person name="Sibirny A.A."/>
            <person name="Slot J.C."/>
            <person name="Stielow J.B."/>
            <person name="Sun H."/>
            <person name="Kurtzman C.P."/>
            <person name="Blackwell M."/>
            <person name="Grigoriev I.V."/>
            <person name="Jeffries T.W."/>
        </authorList>
    </citation>
    <scope>NUCLEOTIDE SEQUENCE [LARGE SCALE GENOMIC DNA]</scope>
    <source>
        <strain evidence="3">NRRL Y-1626</strain>
    </source>
</reference>
<evidence type="ECO:0000313" key="2">
    <source>
        <dbReference type="EMBL" id="OBA26642.1"/>
    </source>
</evidence>
<name>A0A1B7TD14_9ASCO</name>
<comment type="caution">
    <text evidence="2">The sequence shown here is derived from an EMBL/GenBank/DDBJ whole genome shotgun (WGS) entry which is preliminary data.</text>
</comment>
<evidence type="ECO:0008006" key="4">
    <source>
        <dbReference type="Google" id="ProtNLM"/>
    </source>
</evidence>